<dbReference type="Gene3D" id="3.40.1010.10">
    <property type="entry name" value="Cobalt-precorrin-4 Transmethylase, Domain 1"/>
    <property type="match status" value="1"/>
</dbReference>
<dbReference type="KEGG" id="psa:PST_2412"/>
<evidence type="ECO:0000313" key="11">
    <source>
        <dbReference type="EMBL" id="ABP80064.1"/>
    </source>
</evidence>
<evidence type="ECO:0000256" key="3">
    <source>
        <dbReference type="ARBA" id="ARBA00022603"/>
    </source>
</evidence>
<dbReference type="PROSITE" id="PS00840">
    <property type="entry name" value="SUMT_2"/>
    <property type="match status" value="1"/>
</dbReference>
<dbReference type="UniPathway" id="UPA00262">
    <property type="reaction ID" value="UER00211"/>
</dbReference>
<dbReference type="FunFam" id="3.40.1010.10:FF:000001">
    <property type="entry name" value="Siroheme synthase"/>
    <property type="match status" value="1"/>
</dbReference>
<dbReference type="PROSITE" id="PS00839">
    <property type="entry name" value="SUMT_1"/>
    <property type="match status" value="1"/>
</dbReference>
<keyword evidence="4 9" id="KW-0808">Transferase</keyword>
<keyword evidence="3 9" id="KW-0489">Methyltransferase</keyword>
<evidence type="ECO:0000313" key="12">
    <source>
        <dbReference type="Proteomes" id="UP000000233"/>
    </source>
</evidence>
<dbReference type="InterPro" id="IPR014777">
    <property type="entry name" value="4pyrrole_Mease_sub1"/>
</dbReference>
<dbReference type="PANTHER" id="PTHR45790:SF3">
    <property type="entry name" value="S-ADENOSYL-L-METHIONINE-DEPENDENT UROPORPHYRINOGEN III METHYLTRANSFERASE, CHLOROPLASTIC"/>
    <property type="match status" value="1"/>
</dbReference>
<dbReference type="EMBL" id="CP000304">
    <property type="protein sequence ID" value="ABP80064.1"/>
    <property type="molecule type" value="Genomic_DNA"/>
</dbReference>
<proteinExistence type="inferred from homology"/>
<comment type="pathway">
    <text evidence="8">Cofactor biosynthesis; adenosylcobalamin biosynthesis; precorrin-2 from uroporphyrinogen III: step 1/1.</text>
</comment>
<dbReference type="NCBIfam" id="TIGR01469">
    <property type="entry name" value="cobA_cysG_Cterm"/>
    <property type="match status" value="1"/>
</dbReference>
<evidence type="ECO:0000259" key="10">
    <source>
        <dbReference type="Pfam" id="PF00590"/>
    </source>
</evidence>
<dbReference type="GO" id="GO:0004851">
    <property type="term" value="F:uroporphyrin-III C-methyltransferase activity"/>
    <property type="evidence" value="ECO:0007669"/>
    <property type="project" value="UniProtKB-EC"/>
</dbReference>
<evidence type="ECO:0000256" key="6">
    <source>
        <dbReference type="ARBA" id="ARBA00023244"/>
    </source>
</evidence>
<dbReference type="Pfam" id="PF00590">
    <property type="entry name" value="TP_methylase"/>
    <property type="match status" value="1"/>
</dbReference>
<keyword evidence="5" id="KW-0949">S-adenosyl-L-methionine</keyword>
<keyword evidence="6" id="KW-0627">Porphyrin biosynthesis</keyword>
<dbReference type="InterPro" id="IPR006366">
    <property type="entry name" value="CobA/CysG_C"/>
</dbReference>
<dbReference type="GO" id="GO:0019354">
    <property type="term" value="P:siroheme biosynthetic process"/>
    <property type="evidence" value="ECO:0007669"/>
    <property type="project" value="UniProtKB-UniPathway"/>
</dbReference>
<comment type="pathway">
    <text evidence="7">Porphyrin-containing compound metabolism; siroheme biosynthesis; precorrin-2 from uroporphyrinogen III: step 1/1.</text>
</comment>
<dbReference type="HOGENOM" id="CLU_011276_7_0_6"/>
<gene>
    <name evidence="11" type="primary">cobA</name>
    <name evidence="11" type="ordered locus">PST_2412</name>
</gene>
<evidence type="ECO:0000256" key="5">
    <source>
        <dbReference type="ARBA" id="ARBA00022691"/>
    </source>
</evidence>
<dbReference type="GO" id="GO:0032259">
    <property type="term" value="P:methylation"/>
    <property type="evidence" value="ECO:0007669"/>
    <property type="project" value="UniProtKB-KW"/>
</dbReference>
<dbReference type="InterPro" id="IPR014776">
    <property type="entry name" value="4pyrrole_Mease_sub2"/>
</dbReference>
<dbReference type="EC" id="2.1.1.107" evidence="2"/>
<feature type="domain" description="Tetrapyrrole methylase" evidence="10">
    <location>
        <begin position="38"/>
        <end position="243"/>
    </location>
</feature>
<dbReference type="CDD" id="cd11642">
    <property type="entry name" value="SUMT"/>
    <property type="match status" value="1"/>
</dbReference>
<evidence type="ECO:0000256" key="4">
    <source>
        <dbReference type="ARBA" id="ARBA00022679"/>
    </source>
</evidence>
<evidence type="ECO:0000256" key="1">
    <source>
        <dbReference type="ARBA" id="ARBA00005879"/>
    </source>
</evidence>
<evidence type="ECO:0000256" key="2">
    <source>
        <dbReference type="ARBA" id="ARBA00012162"/>
    </source>
</evidence>
<dbReference type="NCBIfam" id="NF004790">
    <property type="entry name" value="PRK06136.1"/>
    <property type="match status" value="1"/>
</dbReference>
<evidence type="ECO:0000256" key="7">
    <source>
        <dbReference type="ARBA" id="ARBA00025705"/>
    </source>
</evidence>
<dbReference type="InterPro" id="IPR035996">
    <property type="entry name" value="4pyrrol_Methylase_sf"/>
</dbReference>
<keyword evidence="12" id="KW-1185">Reference proteome</keyword>
<dbReference type="Gene3D" id="3.30.950.10">
    <property type="entry name" value="Methyltransferase, Cobalt-precorrin-4 Transmethylase, Domain 2"/>
    <property type="match status" value="1"/>
</dbReference>
<dbReference type="AlphaFoldDB" id="A4VM63"/>
<organism evidence="11 12">
    <name type="scientific">Stutzerimonas stutzeri (strain A1501)</name>
    <name type="common">Pseudomonas stutzeri</name>
    <dbReference type="NCBI Taxonomy" id="379731"/>
    <lineage>
        <taxon>Bacteria</taxon>
        <taxon>Pseudomonadati</taxon>
        <taxon>Pseudomonadota</taxon>
        <taxon>Gammaproteobacteria</taxon>
        <taxon>Pseudomonadales</taxon>
        <taxon>Pseudomonadaceae</taxon>
        <taxon>Stutzerimonas</taxon>
    </lineage>
</organism>
<reference evidence="11 12" key="1">
    <citation type="journal article" date="2008" name="Proc. Natl. Acad. Sci. U.S.A.">
        <title>Nitrogen fixation island and rhizosphere competence traits in the genome of root-associated Pseudomonas stutzeri A1501.</title>
        <authorList>
            <person name="Yan Y."/>
            <person name="Yang J."/>
            <person name="Dou Y."/>
            <person name="Chen M."/>
            <person name="Ping S."/>
            <person name="Peng J."/>
            <person name="Lu W."/>
            <person name="Zhang W."/>
            <person name="Yao Z."/>
            <person name="Li H."/>
            <person name="Liu W."/>
            <person name="He S."/>
            <person name="Geng L."/>
            <person name="Zhang X."/>
            <person name="Yang F."/>
            <person name="Yu H."/>
            <person name="Zhan Y."/>
            <person name="Li D."/>
            <person name="Lin Z."/>
            <person name="Wang Y."/>
            <person name="Elmerich C."/>
            <person name="Lin M."/>
            <person name="Jin Q."/>
        </authorList>
    </citation>
    <scope>NUCLEOTIDE SEQUENCE [LARGE SCALE GENOMIC DNA]</scope>
    <source>
        <strain evidence="11 12">A1501</strain>
    </source>
</reference>
<dbReference type="InterPro" id="IPR000878">
    <property type="entry name" value="4pyrrol_Mease"/>
</dbReference>
<protein>
    <recommendedName>
        <fullName evidence="2">uroporphyrinogen-III C-methyltransferase</fullName>
        <ecNumber evidence="2">2.1.1.107</ecNumber>
    </recommendedName>
</protein>
<dbReference type="InterPro" id="IPR050161">
    <property type="entry name" value="Siro_Cobalamin_biosynth"/>
</dbReference>
<comment type="similarity">
    <text evidence="1 9">Belongs to the precorrin methyltransferase family.</text>
</comment>
<dbReference type="PANTHER" id="PTHR45790">
    <property type="entry name" value="SIROHEME SYNTHASE-RELATED"/>
    <property type="match status" value="1"/>
</dbReference>
<dbReference type="eggNOG" id="COG0007">
    <property type="taxonomic scope" value="Bacteria"/>
</dbReference>
<dbReference type="Proteomes" id="UP000000233">
    <property type="component" value="Chromosome"/>
</dbReference>
<sequence>MAPAAAPACPNSSACWPTSRNAHFSDTNQDEDYPMSAKVWLVGAGPGDPELLTLKAVRALGEAQVVMIDDLVNPAVLEHCPNARIIPVGKRGGCRSTPQAFIHRLMLRYARQGKCVVRLKGGDPCIFGRGGEEAEWLAARGIEVELVNGITAGLAGATQCGISLTQRGVARGVTLVTAHTQDDSSLEWQALAKSGTTLVVYMGVSKLEQVQAGLLEGGMNASTPVAMIENASLPQQRECRSSLAGMCRDAQAFELKSPAILVIGDVAAQAVAQMLSQTA</sequence>
<evidence type="ECO:0000256" key="8">
    <source>
        <dbReference type="ARBA" id="ARBA00060548"/>
    </source>
</evidence>
<evidence type="ECO:0000256" key="9">
    <source>
        <dbReference type="RuleBase" id="RU003960"/>
    </source>
</evidence>
<dbReference type="InterPro" id="IPR003043">
    <property type="entry name" value="Uropor_MeTrfase_CS"/>
</dbReference>
<name>A4VM63_STUS1</name>
<accession>A4VM63</accession>
<dbReference type="FunFam" id="3.30.950.10:FF:000010">
    <property type="entry name" value="Uroporphyrin-III C-methyltransferase"/>
    <property type="match status" value="1"/>
</dbReference>
<dbReference type="SUPFAM" id="SSF53790">
    <property type="entry name" value="Tetrapyrrole methylase"/>
    <property type="match status" value="1"/>
</dbReference>